<sequence length="33" mass="3863">MLRQHLAMGPTSGQSRTLRFSLRDSIRWGVEYL</sequence>
<dbReference type="AlphaFoldDB" id="A0A2P2IRR2"/>
<proteinExistence type="predicted"/>
<dbReference type="EMBL" id="GGEC01003426">
    <property type="protein sequence ID" value="MBW83909.1"/>
    <property type="molecule type" value="Transcribed_RNA"/>
</dbReference>
<evidence type="ECO:0000313" key="1">
    <source>
        <dbReference type="EMBL" id="MBW83909.1"/>
    </source>
</evidence>
<accession>A0A2P2IRR2</accession>
<protein>
    <submittedName>
        <fullName evidence="1">Uncharacterized protein</fullName>
    </submittedName>
</protein>
<organism evidence="1">
    <name type="scientific">Rhizophora mucronata</name>
    <name type="common">Asiatic mangrove</name>
    <dbReference type="NCBI Taxonomy" id="61149"/>
    <lineage>
        <taxon>Eukaryota</taxon>
        <taxon>Viridiplantae</taxon>
        <taxon>Streptophyta</taxon>
        <taxon>Embryophyta</taxon>
        <taxon>Tracheophyta</taxon>
        <taxon>Spermatophyta</taxon>
        <taxon>Magnoliopsida</taxon>
        <taxon>eudicotyledons</taxon>
        <taxon>Gunneridae</taxon>
        <taxon>Pentapetalae</taxon>
        <taxon>rosids</taxon>
        <taxon>fabids</taxon>
        <taxon>Malpighiales</taxon>
        <taxon>Rhizophoraceae</taxon>
        <taxon>Rhizophora</taxon>
    </lineage>
</organism>
<name>A0A2P2IRR2_RHIMU</name>
<reference evidence="1" key="1">
    <citation type="submission" date="2018-02" db="EMBL/GenBank/DDBJ databases">
        <title>Rhizophora mucronata_Transcriptome.</title>
        <authorList>
            <person name="Meera S.P."/>
            <person name="Sreeshan A."/>
            <person name="Augustine A."/>
        </authorList>
    </citation>
    <scope>NUCLEOTIDE SEQUENCE</scope>
    <source>
        <tissue evidence="1">Leaf</tissue>
    </source>
</reference>